<proteinExistence type="predicted"/>
<dbReference type="EMBL" id="JAGGKP010000016">
    <property type="protein sequence ID" value="MBP1938528.1"/>
    <property type="molecule type" value="Genomic_DNA"/>
</dbReference>
<organism evidence="1 2">
    <name type="scientific">Paenibacillus sediminis</name>
    <dbReference type="NCBI Taxonomy" id="664909"/>
    <lineage>
        <taxon>Bacteria</taxon>
        <taxon>Bacillati</taxon>
        <taxon>Bacillota</taxon>
        <taxon>Bacilli</taxon>
        <taxon>Bacillales</taxon>
        <taxon>Paenibacillaceae</taxon>
        <taxon>Paenibacillus</taxon>
    </lineage>
</organism>
<dbReference type="Proteomes" id="UP001519273">
    <property type="component" value="Unassembled WGS sequence"/>
</dbReference>
<sequence length="408" mass="47810">MNIANIAQLATLCMNQGFELPRSGCFHASQNVFTLVERKTNIQAIYKDIFGSEPFDDFISKIDESVDEYINFKFNDVQISLESAQRGFRFSNRTKLFLNFVIENETDLYQLVVPLHHENSELYVFGILPLAEPSRFLDWCEFGFISKSKVSTKETRVHLRFSYTYRIKETKDISPQEYFFLARLEDVILQVFSAINHRRLKAVQGNSIQIDLLRNWCKMKVEQYAKNEIDRIKPTHKIELDESWNTFESFSSWAMQNGYEEELLISRNNEDDSFTPETCIWDGDINSLVERYYWHYFDNTYYSKSSLIDMKVTIKGESKTFRSWQDSTGIPSHIFTGRYFSGLREDDLLAPVEKEAIKFLNQEITINGMIRTVKEWAELAGITPATIISRLQYGWRGEDIIVPTRKKI</sequence>
<dbReference type="RefSeq" id="WP_209853079.1">
    <property type="nucleotide sequence ID" value="NZ_CBCRVE010000009.1"/>
</dbReference>
<keyword evidence="2" id="KW-1185">Reference proteome</keyword>
<reference evidence="1 2" key="1">
    <citation type="submission" date="2021-03" db="EMBL/GenBank/DDBJ databases">
        <title>Genomic Encyclopedia of Type Strains, Phase IV (KMG-IV): sequencing the most valuable type-strain genomes for metagenomic binning, comparative biology and taxonomic classification.</title>
        <authorList>
            <person name="Goeker M."/>
        </authorList>
    </citation>
    <scope>NUCLEOTIDE SEQUENCE [LARGE SCALE GENOMIC DNA]</scope>
    <source>
        <strain evidence="1 2">DSM 23491</strain>
    </source>
</reference>
<name>A0ABS4H7L2_9BACL</name>
<evidence type="ECO:0000313" key="2">
    <source>
        <dbReference type="Proteomes" id="UP001519273"/>
    </source>
</evidence>
<comment type="caution">
    <text evidence="1">The sequence shown here is derived from an EMBL/GenBank/DDBJ whole genome shotgun (WGS) entry which is preliminary data.</text>
</comment>
<evidence type="ECO:0000313" key="1">
    <source>
        <dbReference type="EMBL" id="MBP1938528.1"/>
    </source>
</evidence>
<protein>
    <submittedName>
        <fullName evidence="1">Uncharacterized protein</fullName>
    </submittedName>
</protein>
<gene>
    <name evidence="1" type="ORF">J2Z20_003450</name>
</gene>
<accession>A0ABS4H7L2</accession>